<dbReference type="InterPro" id="IPR038765">
    <property type="entry name" value="Papain-like_cys_pep_sf"/>
</dbReference>
<gene>
    <name evidence="1" type="ORF">HNP77_002220</name>
</gene>
<organism evidence="1 2">
    <name type="scientific">Treponema rectale</name>
    <dbReference type="NCBI Taxonomy" id="744512"/>
    <lineage>
        <taxon>Bacteria</taxon>
        <taxon>Pseudomonadati</taxon>
        <taxon>Spirochaetota</taxon>
        <taxon>Spirochaetia</taxon>
        <taxon>Spirochaetales</taxon>
        <taxon>Treponemataceae</taxon>
        <taxon>Treponema</taxon>
    </lineage>
</organism>
<evidence type="ECO:0000313" key="2">
    <source>
        <dbReference type="Proteomes" id="UP000578697"/>
    </source>
</evidence>
<comment type="caution">
    <text evidence="1">The sequence shown here is derived from an EMBL/GenBank/DDBJ whole genome shotgun (WGS) entry which is preliminary data.</text>
</comment>
<sequence>MNTSNLKNGDLLFMTDESELSKAIIEATEKYSHVGIYFDGMIYHASRKRGVAKQNLAEYLAEEKRSVFVYRYPEIEADLIRERAEKYIGCEYNHSFYPDNGKFYCSQYVAKILPIFDVIKMKFGDGKKEITDYWKEYYKELNLPVPSGQPGTNPGQLAKSEKLQYIGKLSAD</sequence>
<dbReference type="AlphaFoldDB" id="A0A840SKE9"/>
<dbReference type="Gene3D" id="3.90.1720.10">
    <property type="entry name" value="endopeptidase domain like (from Nostoc punctiforme)"/>
    <property type="match status" value="1"/>
</dbReference>
<name>A0A840SKE9_9SPIR</name>
<accession>A0A840SKE9</accession>
<dbReference type="Proteomes" id="UP000578697">
    <property type="component" value="Unassembled WGS sequence"/>
</dbReference>
<dbReference type="InterPro" id="IPR024453">
    <property type="entry name" value="Peptidase_C92"/>
</dbReference>
<evidence type="ECO:0008006" key="3">
    <source>
        <dbReference type="Google" id="ProtNLM"/>
    </source>
</evidence>
<keyword evidence="2" id="KW-1185">Reference proteome</keyword>
<evidence type="ECO:0000313" key="1">
    <source>
        <dbReference type="EMBL" id="MBB5219831.1"/>
    </source>
</evidence>
<dbReference type="RefSeq" id="WP_184653335.1">
    <property type="nucleotide sequence ID" value="NZ_JACHFR010000004.1"/>
</dbReference>
<proteinExistence type="predicted"/>
<dbReference type="EMBL" id="JACHFR010000004">
    <property type="protein sequence ID" value="MBB5219831.1"/>
    <property type="molecule type" value="Genomic_DNA"/>
</dbReference>
<reference evidence="1 2" key="1">
    <citation type="submission" date="2020-08" db="EMBL/GenBank/DDBJ databases">
        <title>Genomic Encyclopedia of Type Strains, Phase IV (KMG-IV): sequencing the most valuable type-strain genomes for metagenomic binning, comparative biology and taxonomic classification.</title>
        <authorList>
            <person name="Goeker M."/>
        </authorList>
    </citation>
    <scope>NUCLEOTIDE SEQUENCE [LARGE SCALE GENOMIC DNA]</scope>
    <source>
        <strain evidence="1 2">DSM 103679</strain>
    </source>
</reference>
<dbReference type="Pfam" id="PF05708">
    <property type="entry name" value="Peptidase_C92"/>
    <property type="match status" value="1"/>
</dbReference>
<protein>
    <recommendedName>
        <fullName evidence="3">Permuted papain-like amidase enzyme, YaeF/YiiX, C92 family</fullName>
    </recommendedName>
</protein>
<dbReference type="SUPFAM" id="SSF54001">
    <property type="entry name" value="Cysteine proteinases"/>
    <property type="match status" value="1"/>
</dbReference>